<protein>
    <submittedName>
        <fullName evidence="2">Uncharacterized protein</fullName>
    </submittedName>
</protein>
<keyword evidence="1" id="KW-0472">Membrane</keyword>
<organism evidence="2">
    <name type="scientific">Anguilla anguilla</name>
    <name type="common">European freshwater eel</name>
    <name type="synonym">Muraena anguilla</name>
    <dbReference type="NCBI Taxonomy" id="7936"/>
    <lineage>
        <taxon>Eukaryota</taxon>
        <taxon>Metazoa</taxon>
        <taxon>Chordata</taxon>
        <taxon>Craniata</taxon>
        <taxon>Vertebrata</taxon>
        <taxon>Euteleostomi</taxon>
        <taxon>Actinopterygii</taxon>
        <taxon>Neopterygii</taxon>
        <taxon>Teleostei</taxon>
        <taxon>Anguilliformes</taxon>
        <taxon>Anguillidae</taxon>
        <taxon>Anguilla</taxon>
    </lineage>
</organism>
<feature type="transmembrane region" description="Helical" evidence="1">
    <location>
        <begin position="6"/>
        <end position="23"/>
    </location>
</feature>
<sequence>MHILLMNNFVFIFRLGVFCYIFLNIPTRYTRLQVFFHDKVQGTLS</sequence>
<reference evidence="2" key="1">
    <citation type="submission" date="2014-11" db="EMBL/GenBank/DDBJ databases">
        <authorList>
            <person name="Amaro Gonzalez C."/>
        </authorList>
    </citation>
    <scope>NUCLEOTIDE SEQUENCE</scope>
</reference>
<keyword evidence="1" id="KW-1133">Transmembrane helix</keyword>
<evidence type="ECO:0000313" key="2">
    <source>
        <dbReference type="EMBL" id="JAH99768.1"/>
    </source>
</evidence>
<name>A0A0E9XDL7_ANGAN</name>
<dbReference type="EMBL" id="GBXM01008809">
    <property type="protein sequence ID" value="JAH99768.1"/>
    <property type="molecule type" value="Transcribed_RNA"/>
</dbReference>
<reference evidence="2" key="2">
    <citation type="journal article" date="2015" name="Fish Shellfish Immunol.">
        <title>Early steps in the European eel (Anguilla anguilla)-Vibrio vulnificus interaction in the gills: Role of the RtxA13 toxin.</title>
        <authorList>
            <person name="Callol A."/>
            <person name="Pajuelo D."/>
            <person name="Ebbesson L."/>
            <person name="Teles M."/>
            <person name="MacKenzie S."/>
            <person name="Amaro C."/>
        </authorList>
    </citation>
    <scope>NUCLEOTIDE SEQUENCE</scope>
</reference>
<accession>A0A0E9XDL7</accession>
<evidence type="ECO:0000256" key="1">
    <source>
        <dbReference type="SAM" id="Phobius"/>
    </source>
</evidence>
<keyword evidence="1" id="KW-0812">Transmembrane</keyword>
<dbReference type="AlphaFoldDB" id="A0A0E9XDL7"/>
<proteinExistence type="predicted"/>